<dbReference type="Pfam" id="PF19797">
    <property type="entry name" value="DUF6281"/>
    <property type="match status" value="1"/>
</dbReference>
<comment type="caution">
    <text evidence="2">The sequence shown here is derived from an EMBL/GenBank/DDBJ whole genome shotgun (WGS) entry which is preliminary data.</text>
</comment>
<reference evidence="2" key="1">
    <citation type="journal article" date="2014" name="Int. J. Syst. Evol. Microbiol.">
        <title>Complete genome sequence of Corynebacterium casei LMG S-19264T (=DSM 44701T), isolated from a smear-ripened cheese.</title>
        <authorList>
            <consortium name="US DOE Joint Genome Institute (JGI-PGF)"/>
            <person name="Walter F."/>
            <person name="Albersmeier A."/>
            <person name="Kalinowski J."/>
            <person name="Ruckert C."/>
        </authorList>
    </citation>
    <scope>NUCLEOTIDE SEQUENCE</scope>
    <source>
        <strain evidence="2">JCM 4477</strain>
    </source>
</reference>
<dbReference type="EMBL" id="BNBI01000009">
    <property type="protein sequence ID" value="GHF12655.1"/>
    <property type="molecule type" value="Genomic_DNA"/>
</dbReference>
<keyword evidence="3" id="KW-1185">Reference proteome</keyword>
<dbReference type="AlphaFoldDB" id="A0A919AKZ3"/>
<proteinExistence type="predicted"/>
<reference evidence="2" key="2">
    <citation type="submission" date="2020-09" db="EMBL/GenBank/DDBJ databases">
        <authorList>
            <person name="Sun Q."/>
            <person name="Ohkuma M."/>
        </authorList>
    </citation>
    <scope>NUCLEOTIDE SEQUENCE</scope>
    <source>
        <strain evidence="2">JCM 4477</strain>
    </source>
</reference>
<name>A0A919AKZ3_9ACTN</name>
<accession>A0A919AKZ3</accession>
<evidence type="ECO:0000313" key="2">
    <source>
        <dbReference type="EMBL" id="GHF12655.1"/>
    </source>
</evidence>
<evidence type="ECO:0000256" key="1">
    <source>
        <dbReference type="SAM" id="SignalP"/>
    </source>
</evidence>
<dbReference type="RefSeq" id="WP_190205921.1">
    <property type="nucleotide sequence ID" value="NZ_BNBI01000009.1"/>
</dbReference>
<sequence>MKAVFPVGRNTISRALVAVVTVLVSTACATSGDGESEASCEFRVEYDGRMYSDVAHAEFEAGRKLGPAVLPGCDDSPGDGHASPDSTVAYAIEGVDPRVAIAVDDAPEDVLLVVQSLEGDLPPEVKKLIKGS</sequence>
<dbReference type="InterPro" id="IPR046248">
    <property type="entry name" value="DUF6281"/>
</dbReference>
<dbReference type="Proteomes" id="UP000630718">
    <property type="component" value="Unassembled WGS sequence"/>
</dbReference>
<organism evidence="2 3">
    <name type="scientific">Streptomyces fumanus</name>
    <dbReference type="NCBI Taxonomy" id="67302"/>
    <lineage>
        <taxon>Bacteria</taxon>
        <taxon>Bacillati</taxon>
        <taxon>Actinomycetota</taxon>
        <taxon>Actinomycetes</taxon>
        <taxon>Kitasatosporales</taxon>
        <taxon>Streptomycetaceae</taxon>
        <taxon>Streptomyces</taxon>
    </lineage>
</organism>
<keyword evidence="1" id="KW-0732">Signal</keyword>
<protein>
    <recommendedName>
        <fullName evidence="4">Lipoprotein</fullName>
    </recommendedName>
</protein>
<evidence type="ECO:0000313" key="3">
    <source>
        <dbReference type="Proteomes" id="UP000630718"/>
    </source>
</evidence>
<feature type="signal peptide" evidence="1">
    <location>
        <begin position="1"/>
        <end position="29"/>
    </location>
</feature>
<dbReference type="PROSITE" id="PS51257">
    <property type="entry name" value="PROKAR_LIPOPROTEIN"/>
    <property type="match status" value="1"/>
</dbReference>
<feature type="chain" id="PRO_5037248976" description="Lipoprotein" evidence="1">
    <location>
        <begin position="30"/>
        <end position="132"/>
    </location>
</feature>
<evidence type="ECO:0008006" key="4">
    <source>
        <dbReference type="Google" id="ProtNLM"/>
    </source>
</evidence>
<gene>
    <name evidence="2" type="ORF">GCM10018772_42260</name>
</gene>